<name>A0ABV5NWF1_9ACTN</name>
<proteinExistence type="predicted"/>
<accession>A0ABV5NWF1</accession>
<dbReference type="EMBL" id="JBHMCF010000039">
    <property type="protein sequence ID" value="MFB9474663.1"/>
    <property type="molecule type" value="Genomic_DNA"/>
</dbReference>
<dbReference type="PANTHER" id="PTHR43019">
    <property type="entry name" value="SERINE ENDOPROTEASE DEGS"/>
    <property type="match status" value="1"/>
</dbReference>
<sequence length="199" mass="20825">MVHLAGVAPSCAKKIEGTGFVYAPQRVVTPAHVVAGVRPVSVRVTAADGEVYKGRVVAFDPDVDVAVLYVPDLPAPALWLDVPGGSLGDARLLGYPKGAKGVVAQPVEILDRFEAEGPDIYKRRQVTRTVLELAFDVRPGISGAPLLVEGGTVAGMVVAATKQDPKRGYALAAEEILPIAKRAAKATKHVSTRKCDAGP</sequence>
<dbReference type="PANTHER" id="PTHR43019:SF23">
    <property type="entry name" value="PROTEASE DO-LIKE 5, CHLOROPLASTIC"/>
    <property type="match status" value="1"/>
</dbReference>
<dbReference type="InterPro" id="IPR009003">
    <property type="entry name" value="Peptidase_S1_PA"/>
</dbReference>
<protein>
    <submittedName>
        <fullName evidence="1">Trypsin-like peptidase domain-containing protein</fullName>
    </submittedName>
</protein>
<dbReference type="InterPro" id="IPR043504">
    <property type="entry name" value="Peptidase_S1_PA_chymotrypsin"/>
</dbReference>
<reference evidence="1 2" key="1">
    <citation type="submission" date="2024-09" db="EMBL/GenBank/DDBJ databases">
        <authorList>
            <person name="Sun Q."/>
            <person name="Mori K."/>
        </authorList>
    </citation>
    <scope>NUCLEOTIDE SEQUENCE [LARGE SCALE GENOMIC DNA]</scope>
    <source>
        <strain evidence="1 2">JCM 3324</strain>
    </source>
</reference>
<dbReference type="RefSeq" id="WP_379484499.1">
    <property type="nucleotide sequence ID" value="NZ_JBHMCF010000039.1"/>
</dbReference>
<evidence type="ECO:0000313" key="1">
    <source>
        <dbReference type="EMBL" id="MFB9474663.1"/>
    </source>
</evidence>
<dbReference type="SUPFAM" id="SSF50494">
    <property type="entry name" value="Trypsin-like serine proteases"/>
    <property type="match status" value="1"/>
</dbReference>
<evidence type="ECO:0000313" key="2">
    <source>
        <dbReference type="Proteomes" id="UP001589568"/>
    </source>
</evidence>
<dbReference type="Gene3D" id="2.40.10.10">
    <property type="entry name" value="Trypsin-like serine proteases"/>
    <property type="match status" value="2"/>
</dbReference>
<dbReference type="Proteomes" id="UP001589568">
    <property type="component" value="Unassembled WGS sequence"/>
</dbReference>
<gene>
    <name evidence="1" type="ORF">ACFFR3_34640</name>
</gene>
<keyword evidence="2" id="KW-1185">Reference proteome</keyword>
<dbReference type="Pfam" id="PF13365">
    <property type="entry name" value="Trypsin_2"/>
    <property type="match status" value="1"/>
</dbReference>
<comment type="caution">
    <text evidence="1">The sequence shown here is derived from an EMBL/GenBank/DDBJ whole genome shotgun (WGS) entry which is preliminary data.</text>
</comment>
<organism evidence="1 2">
    <name type="scientific">Nonomuraea salmonea</name>
    <dbReference type="NCBI Taxonomy" id="46181"/>
    <lineage>
        <taxon>Bacteria</taxon>
        <taxon>Bacillati</taxon>
        <taxon>Actinomycetota</taxon>
        <taxon>Actinomycetes</taxon>
        <taxon>Streptosporangiales</taxon>
        <taxon>Streptosporangiaceae</taxon>
        <taxon>Nonomuraea</taxon>
    </lineage>
</organism>